<feature type="compositionally biased region" description="Basic and acidic residues" evidence="1">
    <location>
        <begin position="264"/>
        <end position="277"/>
    </location>
</feature>
<comment type="caution">
    <text evidence="3">The sequence shown here is derived from an EMBL/GenBank/DDBJ whole genome shotgun (WGS) entry which is preliminary data.</text>
</comment>
<name>A0ABR9R373_9FIRM</name>
<organism evidence="3 4">
    <name type="scientific">Gemmiger gallinarum</name>
    <dbReference type="NCBI Taxonomy" id="2779354"/>
    <lineage>
        <taxon>Bacteria</taxon>
        <taxon>Bacillati</taxon>
        <taxon>Bacillota</taxon>
        <taxon>Clostridia</taxon>
        <taxon>Eubacteriales</taxon>
        <taxon>Gemmiger</taxon>
    </lineage>
</organism>
<dbReference type="RefSeq" id="WP_193500549.1">
    <property type="nucleotide sequence ID" value="NZ_JADCKC010000002.1"/>
</dbReference>
<dbReference type="Proteomes" id="UP000768567">
    <property type="component" value="Unassembled WGS sequence"/>
</dbReference>
<feature type="compositionally biased region" description="Basic and acidic residues" evidence="1">
    <location>
        <begin position="79"/>
        <end position="91"/>
    </location>
</feature>
<dbReference type="InterPro" id="IPR002048">
    <property type="entry name" value="EF_hand_dom"/>
</dbReference>
<evidence type="ECO:0000256" key="1">
    <source>
        <dbReference type="SAM" id="MobiDB-lite"/>
    </source>
</evidence>
<feature type="compositionally biased region" description="Polar residues" evidence="1">
    <location>
        <begin position="1049"/>
        <end position="1059"/>
    </location>
</feature>
<feature type="region of interest" description="Disordered" evidence="1">
    <location>
        <begin position="199"/>
        <end position="287"/>
    </location>
</feature>
<keyword evidence="4" id="KW-1185">Reference proteome</keyword>
<feature type="compositionally biased region" description="Low complexity" evidence="1">
    <location>
        <begin position="227"/>
        <end position="244"/>
    </location>
</feature>
<feature type="compositionally biased region" description="Polar residues" evidence="1">
    <location>
        <begin position="147"/>
        <end position="169"/>
    </location>
</feature>
<feature type="domain" description="EF-hand" evidence="2">
    <location>
        <begin position="2056"/>
        <end position="2091"/>
    </location>
</feature>
<dbReference type="PROSITE" id="PS00018">
    <property type="entry name" value="EF_HAND_1"/>
    <property type="match status" value="1"/>
</dbReference>
<evidence type="ECO:0000313" key="3">
    <source>
        <dbReference type="EMBL" id="MBE5037255.1"/>
    </source>
</evidence>
<protein>
    <recommendedName>
        <fullName evidence="2">EF-hand domain-containing protein</fullName>
    </recommendedName>
</protein>
<gene>
    <name evidence="3" type="ORF">INF35_05600</name>
</gene>
<sequence>MAMNTRGQALLNAYLNRYVNAQRSTVNSGNSNAVSAAKSGISVMNSQDMSLPALDDYTTEVYSGIIENGQKQMEAAQKAMEEAQKAAEKAAKAAARSSSGSSSKSGGTSKSSSTAKSGNTSKSSSTDKSKAGSSVLGSLFGGGSGSPAKTSGSATKSETDSSSKSGNSFNDAAINRLKEQAKSNPALAEALKKVGYTLDTKEGNSTSEASPKERENKSQNKTTTGTNSQSANNAKSKSVARASSYLTGGNSDTPSPQYGAALQDPKKQTENTSKKTETTSMTNSQAERWRKAADQAKGDKDAAFEVVNNYLEANENARKLWDLESAADGSKAKTNARNALTPEEQKTYDQMRELYDEYGTLWSVGYRASEDFKGLGKQISGSLITLGEGAAQSVKDTAERTESVEGEELRAAQKRMDELYAQGRAYTIDENGVEHPTAEYTAAVQARDAAEDALNQKFPGTVLTPENSTGVRLYSEGSEHLANAQLGLDDGTKFVVNTANAVIGNAPTMAAALIPYVGPGISLGLAGAQAAGGKAAELSNQGETAGNALSRGIISGGIEAATEVLPVGSWVSIINNPGGRSAVKNVLQQMGSEATEESASYIANYLADKAAQDPDAQFSLEELAQNALMGGLSGGIYGGVGTAIGNIRNNNQQPFLRPLGEAQETPSSMGNFEIRAEDMLLPGQVPTNPVNEQNPTEFIPEIDSIRNDLFGPQTQAVQEDTSWQNMDTNAVVQDLFNQIDAMYPGTREEMQEYLDALDDIPEAQYDGINEGGIANEQNSDMGGNVSQSIEAGYPGGRSPEYQPGSVGAAADGTAGTAGGGTAQEVNYAQRAQAVTGRDRRSPYTRQLQSFYERLAAGEVDGTTMDQEVDQIARGLVRESDYTVEADPGQQALRDYLKNTRIYVDGKNAAEILNATGLKSISQYNIQNGVNLTTKPDGAVPLDTAMQELSGMNVGYSGDGVSPVDDFMQISGRPQKQVDSDLLQANVDYTKEMILDQFSGQQTEDFESWLRTASESNEWGEAPDYIQRVAQRYGVNEPAAQAESLGLDDSVSTQMPSDSGSLWDGTSGVMPERSIGADMLRDYNRAEIPNLDYGTQRSAAGRLVDHVDRAGLGLGEQTHQLYTFREAGDNARADFNVAVQQNVGDELAASAQIMDDLKSKNDWSADDFATMQEVERRLQNQLTMNQPGTAEYDVIKERLKMAYERHSRASSGTARALVQNRASEFDEFTPVQKFQQVSDQIAKQYQSDHVRESQKIDSLSKDIADVGKEAMSYQDAEFDEFLRENGIEPTSDSVEDHLAAARKIVKDLADAHGISLTDDQVDHAAQRVVAGGDKDDVFNRLMADLAGIGELQGQDFEDVIAIAEQMKEMPDSRERDALETKMYSIIAQNLPARTWFDKMNNFRYLAMLGNTRTHVRNIVGNVMMRGIINMKDGVSAVIQRAVLPESQRTKAILTPGDNGLVRAAKDYAENAVFSRVFRQANGDKFNIRSGIEGARRTFGDSAPGRVLQKATDWNSRILQAEDEFFIKSEFANSLAQQMKAQGLGVDALTATDPDVQNRISQMTDRAIADAREATFQTDNWLAQKLSDFSKEARQGSISQKLAYMITGGVLPFKRTPINIAKSALEYNPVGGLAEAVYRYKSGRSTNQVIDSVSKGLTGTALIGIGAMLAKAGLLNGSGSDDDKENAFNEMQGQQQYSVNIPGVGSYTIDWASPAAIPLLIGAELGTAADGEDYSAGQIVDAMRHMTQPVLETTMLSGLNDTLDEIRYLGDSEDALTSLASSAVSGYFGQFYPTVLGQAARTIDPTRRDSYGGGDSATERDINYNVNALQNKVPGASMLNEPWIDAWGRTQENTGGNLLGRLFSNTLSPGYFSGENTTPVDEYLQELYDATQDSNVLPERAASKMDGTYLTPEQKTEYATVRGQTAYDMIEELMNNSTFRSMSEEDQASTIRDIYSLANKVGAAAAVPDYTSDDSLYGIYLDGGIDGVVNYALADASLSNARADKRNSTGDENAKLSSAETWDSMQSLGLDDEALVDTYLAKVSDSTSERVNDLVGAQGVIAYRDAYANADTDGNGAVSDNELRIALIQSGLDDDLLFNTYMATQTTTNDAGETSTDDKAYSAYQDFGTSGGVDWMKYYSAYLVAKAQEQAAQKAKGESADLKGLAESMLNQMDLSDDERRAFFALTDSRWKSNPF</sequence>
<feature type="region of interest" description="Disordered" evidence="1">
    <location>
        <begin position="76"/>
        <end position="169"/>
    </location>
</feature>
<feature type="region of interest" description="Disordered" evidence="1">
    <location>
        <begin position="769"/>
        <end position="821"/>
    </location>
</feature>
<feature type="compositionally biased region" description="Polar residues" evidence="1">
    <location>
        <begin position="775"/>
        <end position="789"/>
    </location>
</feature>
<reference evidence="3 4" key="1">
    <citation type="submission" date="2020-10" db="EMBL/GenBank/DDBJ databases">
        <title>ChiBAC.</title>
        <authorList>
            <person name="Zenner C."/>
            <person name="Hitch T.C.A."/>
            <person name="Clavel T."/>
        </authorList>
    </citation>
    <scope>NUCLEOTIDE SEQUENCE [LARGE SCALE GENOMIC DNA]</scope>
    <source>
        <strain evidence="3 4">DSM 109015</strain>
    </source>
</reference>
<evidence type="ECO:0000313" key="4">
    <source>
        <dbReference type="Proteomes" id="UP000768567"/>
    </source>
</evidence>
<feature type="compositionally biased region" description="Low complexity" evidence="1">
    <location>
        <begin position="92"/>
        <end position="124"/>
    </location>
</feature>
<proteinExistence type="predicted"/>
<dbReference type="InterPro" id="IPR018247">
    <property type="entry name" value="EF_Hand_1_Ca_BS"/>
</dbReference>
<accession>A0ABR9R373</accession>
<dbReference type="PROSITE" id="PS50222">
    <property type="entry name" value="EF_HAND_2"/>
    <property type="match status" value="1"/>
</dbReference>
<dbReference type="EMBL" id="JADCKC010000002">
    <property type="protein sequence ID" value="MBE5037255.1"/>
    <property type="molecule type" value="Genomic_DNA"/>
</dbReference>
<feature type="compositionally biased region" description="Polar residues" evidence="1">
    <location>
        <begin position="245"/>
        <end position="256"/>
    </location>
</feature>
<evidence type="ECO:0000259" key="2">
    <source>
        <dbReference type="PROSITE" id="PS50222"/>
    </source>
</evidence>
<feature type="region of interest" description="Disordered" evidence="1">
    <location>
        <begin position="1045"/>
        <end position="1067"/>
    </location>
</feature>